<proteinExistence type="predicted"/>
<sequence length="290" mass="31143">MNRLAIFVDAGYFFAASAQAIKGRQVPRRHLSITSPDRLIQDLFNQASSLAGNAPLLRAYWYDAVQGPRPSLEQTILAHLPGVKLRLGTLNSAGEQKGVDSLIVTDLIELARNKAIADAILVSGDEDLRVAVQLAQTFGVRVHVLAVGDASKNVSAALQMESDSVGTLTPEWLAQRITINEPTTVQRPTASATACIEVARTAPTASSDKSQTPSFDEAVRAIAEELLSDAHSQAINNLVAHFKTNQTVPPEFDRKLIAKTAAALNRQLTGDEKRGARGIFVTVVRSKVSS</sequence>
<dbReference type="InterPro" id="IPR047140">
    <property type="entry name" value="LabA"/>
</dbReference>
<organism evidence="2">
    <name type="scientific">mine drainage metagenome</name>
    <dbReference type="NCBI Taxonomy" id="410659"/>
    <lineage>
        <taxon>unclassified sequences</taxon>
        <taxon>metagenomes</taxon>
        <taxon>ecological metagenomes</taxon>
    </lineage>
</organism>
<dbReference type="GO" id="GO:0004540">
    <property type="term" value="F:RNA nuclease activity"/>
    <property type="evidence" value="ECO:0007669"/>
    <property type="project" value="InterPro"/>
</dbReference>
<evidence type="ECO:0000313" key="2">
    <source>
        <dbReference type="EMBL" id="OIR02787.1"/>
    </source>
</evidence>
<dbReference type="InterPro" id="IPR021139">
    <property type="entry name" value="NYN"/>
</dbReference>
<dbReference type="Pfam" id="PF01936">
    <property type="entry name" value="NYN"/>
    <property type="match status" value="1"/>
</dbReference>
<feature type="domain" description="NYN" evidence="1">
    <location>
        <begin position="3"/>
        <end position="163"/>
    </location>
</feature>
<name>A0A1J5S475_9ZZZZ</name>
<dbReference type="PANTHER" id="PTHR35458:SF8">
    <property type="entry name" value="SLR0650 PROTEIN"/>
    <property type="match status" value="1"/>
</dbReference>
<evidence type="ECO:0000259" key="1">
    <source>
        <dbReference type="Pfam" id="PF01936"/>
    </source>
</evidence>
<dbReference type="EMBL" id="MLJW01000072">
    <property type="protein sequence ID" value="OIR02787.1"/>
    <property type="molecule type" value="Genomic_DNA"/>
</dbReference>
<comment type="caution">
    <text evidence="2">The sequence shown here is derived from an EMBL/GenBank/DDBJ whole genome shotgun (WGS) entry which is preliminary data.</text>
</comment>
<protein>
    <submittedName>
        <fullName evidence="2">NYN domain protein</fullName>
    </submittedName>
</protein>
<dbReference type="PANTHER" id="PTHR35458">
    <property type="entry name" value="SLR0755 PROTEIN"/>
    <property type="match status" value="1"/>
</dbReference>
<gene>
    <name evidence="2" type="ORF">GALL_152410</name>
</gene>
<dbReference type="CDD" id="cd18722">
    <property type="entry name" value="PIN_NicB-like"/>
    <property type="match status" value="1"/>
</dbReference>
<reference evidence="2" key="1">
    <citation type="submission" date="2016-10" db="EMBL/GenBank/DDBJ databases">
        <title>Sequence of Gallionella enrichment culture.</title>
        <authorList>
            <person name="Poehlein A."/>
            <person name="Muehling M."/>
            <person name="Daniel R."/>
        </authorList>
    </citation>
    <scope>NUCLEOTIDE SEQUENCE</scope>
</reference>
<dbReference type="AlphaFoldDB" id="A0A1J5S475"/>
<dbReference type="Gene3D" id="3.40.50.1010">
    <property type="entry name" value="5'-nuclease"/>
    <property type="match status" value="1"/>
</dbReference>
<accession>A0A1J5S475</accession>